<sequence length="38" mass="4493">MWHFCIMSYFLPLPRKSTRTSIIVKVLSFTASRNMVQC</sequence>
<dbReference type="AlphaFoldDB" id="I3T2Q4"/>
<protein>
    <submittedName>
        <fullName evidence="1">Uncharacterized protein</fullName>
    </submittedName>
</protein>
<reference evidence="1" key="1">
    <citation type="submission" date="2012-05" db="EMBL/GenBank/DDBJ databases">
        <authorList>
            <person name="Krishnakumar V."/>
            <person name="Cheung F."/>
            <person name="Xiao Y."/>
            <person name="Chan A."/>
            <person name="Moskal W.A."/>
            <person name="Town C.D."/>
        </authorList>
    </citation>
    <scope>NUCLEOTIDE SEQUENCE</scope>
</reference>
<name>I3T2Q4_LOTJA</name>
<proteinExistence type="evidence at transcript level"/>
<dbReference type="EMBL" id="BT147002">
    <property type="protein sequence ID" value="AFK46796.1"/>
    <property type="molecule type" value="mRNA"/>
</dbReference>
<organism evidence="1">
    <name type="scientific">Lotus japonicus</name>
    <name type="common">Lotus corniculatus var. japonicus</name>
    <dbReference type="NCBI Taxonomy" id="34305"/>
    <lineage>
        <taxon>Eukaryota</taxon>
        <taxon>Viridiplantae</taxon>
        <taxon>Streptophyta</taxon>
        <taxon>Embryophyta</taxon>
        <taxon>Tracheophyta</taxon>
        <taxon>Spermatophyta</taxon>
        <taxon>Magnoliopsida</taxon>
        <taxon>eudicotyledons</taxon>
        <taxon>Gunneridae</taxon>
        <taxon>Pentapetalae</taxon>
        <taxon>rosids</taxon>
        <taxon>fabids</taxon>
        <taxon>Fabales</taxon>
        <taxon>Fabaceae</taxon>
        <taxon>Papilionoideae</taxon>
        <taxon>50 kb inversion clade</taxon>
        <taxon>NPAAA clade</taxon>
        <taxon>Hologalegina</taxon>
        <taxon>robinioid clade</taxon>
        <taxon>Loteae</taxon>
        <taxon>Lotus</taxon>
    </lineage>
</organism>
<accession>I3T2Q4</accession>
<evidence type="ECO:0000313" key="1">
    <source>
        <dbReference type="EMBL" id="AFK46796.1"/>
    </source>
</evidence>